<dbReference type="Pfam" id="PF03466">
    <property type="entry name" value="LysR_substrate"/>
    <property type="match status" value="1"/>
</dbReference>
<dbReference type="GO" id="GO:0032993">
    <property type="term" value="C:protein-DNA complex"/>
    <property type="evidence" value="ECO:0007669"/>
    <property type="project" value="TreeGrafter"/>
</dbReference>
<evidence type="ECO:0000313" key="7">
    <source>
        <dbReference type="Proteomes" id="UP000824230"/>
    </source>
</evidence>
<proteinExistence type="inferred from homology"/>
<organism evidence="6 7">
    <name type="scientific">Candidatus Blautia pullistercoris</name>
    <dbReference type="NCBI Taxonomy" id="2838499"/>
    <lineage>
        <taxon>Bacteria</taxon>
        <taxon>Bacillati</taxon>
        <taxon>Bacillota</taxon>
        <taxon>Clostridia</taxon>
        <taxon>Lachnospirales</taxon>
        <taxon>Lachnospiraceae</taxon>
        <taxon>Blautia</taxon>
    </lineage>
</organism>
<name>A0A9D1VN33_9FIRM</name>
<dbReference type="PANTHER" id="PTHR30346">
    <property type="entry name" value="TRANSCRIPTIONAL DUAL REGULATOR HCAR-RELATED"/>
    <property type="match status" value="1"/>
</dbReference>
<dbReference type="EMBL" id="DXFG01000253">
    <property type="protein sequence ID" value="HIX38462.1"/>
    <property type="molecule type" value="Genomic_DNA"/>
</dbReference>
<accession>A0A9D1VN33</accession>
<gene>
    <name evidence="6" type="ORF">H9738_11445</name>
</gene>
<comment type="similarity">
    <text evidence="1">Belongs to the LysR transcriptional regulatory family.</text>
</comment>
<protein>
    <submittedName>
        <fullName evidence="6">LysR family transcriptional regulator</fullName>
    </submittedName>
</protein>
<dbReference type="PANTHER" id="PTHR30346:SF28">
    <property type="entry name" value="HTH-TYPE TRANSCRIPTIONAL REGULATOR CYNR"/>
    <property type="match status" value="1"/>
</dbReference>
<evidence type="ECO:0000256" key="4">
    <source>
        <dbReference type="ARBA" id="ARBA00023163"/>
    </source>
</evidence>
<evidence type="ECO:0000259" key="5">
    <source>
        <dbReference type="PROSITE" id="PS50931"/>
    </source>
</evidence>
<evidence type="ECO:0000256" key="2">
    <source>
        <dbReference type="ARBA" id="ARBA00023015"/>
    </source>
</evidence>
<dbReference type="SUPFAM" id="SSF53850">
    <property type="entry name" value="Periplasmic binding protein-like II"/>
    <property type="match status" value="1"/>
</dbReference>
<dbReference type="InterPro" id="IPR036388">
    <property type="entry name" value="WH-like_DNA-bd_sf"/>
</dbReference>
<comment type="caution">
    <text evidence="6">The sequence shown here is derived from an EMBL/GenBank/DDBJ whole genome shotgun (WGS) entry which is preliminary data.</text>
</comment>
<dbReference type="GO" id="GO:0003700">
    <property type="term" value="F:DNA-binding transcription factor activity"/>
    <property type="evidence" value="ECO:0007669"/>
    <property type="project" value="InterPro"/>
</dbReference>
<reference evidence="6" key="1">
    <citation type="journal article" date="2021" name="PeerJ">
        <title>Extensive microbial diversity within the chicken gut microbiome revealed by metagenomics and culture.</title>
        <authorList>
            <person name="Gilroy R."/>
            <person name="Ravi A."/>
            <person name="Getino M."/>
            <person name="Pursley I."/>
            <person name="Horton D.L."/>
            <person name="Alikhan N.F."/>
            <person name="Baker D."/>
            <person name="Gharbi K."/>
            <person name="Hall N."/>
            <person name="Watson M."/>
            <person name="Adriaenssens E.M."/>
            <person name="Foster-Nyarko E."/>
            <person name="Jarju S."/>
            <person name="Secka A."/>
            <person name="Antonio M."/>
            <person name="Oren A."/>
            <person name="Chaudhuri R.R."/>
            <person name="La Ragione R."/>
            <person name="Hildebrand F."/>
            <person name="Pallen M.J."/>
        </authorList>
    </citation>
    <scope>NUCLEOTIDE SEQUENCE</scope>
    <source>
        <strain evidence="6">ChiHjej12B11-1927</strain>
    </source>
</reference>
<sequence length="281" mass="31251">MLNLLELEQLAAFAAEGTLSKAAEKLHISQPTITRTMQHLEEDFGVSLFRRTKNHIALNETGWKAVEYAERILKSAEEAVEGVRSFDRSLHTITVSSCAPAPLWELLPALTRTFPDMTISSSIKGNGAVLKDLQSGSAVLGVLPQDMVPQGYSSILLLKEDLYVCLPATHALAGYKELSFAQLNGYNFLLGSQLGFWDDMCREKMPASRFLVQTDSFTLQELIRESSLPCFATNLTIDDKGTFEGRKVTPIIDQEAKRTFHLVFSPENKKYAVRSGWKSSD</sequence>
<feature type="domain" description="HTH lysR-type" evidence="5">
    <location>
        <begin position="1"/>
        <end position="59"/>
    </location>
</feature>
<keyword evidence="4" id="KW-0804">Transcription</keyword>
<dbReference type="Proteomes" id="UP000824230">
    <property type="component" value="Unassembled WGS sequence"/>
</dbReference>
<dbReference type="InterPro" id="IPR000847">
    <property type="entry name" value="LysR_HTH_N"/>
</dbReference>
<dbReference type="SUPFAM" id="SSF46785">
    <property type="entry name" value="Winged helix' DNA-binding domain"/>
    <property type="match status" value="1"/>
</dbReference>
<evidence type="ECO:0000256" key="1">
    <source>
        <dbReference type="ARBA" id="ARBA00009437"/>
    </source>
</evidence>
<evidence type="ECO:0000256" key="3">
    <source>
        <dbReference type="ARBA" id="ARBA00023125"/>
    </source>
</evidence>
<dbReference type="Pfam" id="PF00126">
    <property type="entry name" value="HTH_1"/>
    <property type="match status" value="1"/>
</dbReference>
<dbReference type="CDD" id="cd05466">
    <property type="entry name" value="PBP2_LTTR_substrate"/>
    <property type="match status" value="1"/>
</dbReference>
<dbReference type="AlphaFoldDB" id="A0A9D1VN33"/>
<reference evidence="6" key="2">
    <citation type="submission" date="2021-04" db="EMBL/GenBank/DDBJ databases">
        <authorList>
            <person name="Gilroy R."/>
        </authorList>
    </citation>
    <scope>NUCLEOTIDE SEQUENCE</scope>
    <source>
        <strain evidence="6">ChiHjej12B11-1927</strain>
    </source>
</reference>
<evidence type="ECO:0000313" key="6">
    <source>
        <dbReference type="EMBL" id="HIX38462.1"/>
    </source>
</evidence>
<dbReference type="Gene3D" id="3.40.190.10">
    <property type="entry name" value="Periplasmic binding protein-like II"/>
    <property type="match status" value="2"/>
</dbReference>
<dbReference type="PRINTS" id="PR00039">
    <property type="entry name" value="HTHLYSR"/>
</dbReference>
<keyword evidence="3" id="KW-0238">DNA-binding</keyword>
<dbReference type="Gene3D" id="1.10.10.10">
    <property type="entry name" value="Winged helix-like DNA-binding domain superfamily/Winged helix DNA-binding domain"/>
    <property type="match status" value="1"/>
</dbReference>
<keyword evidence="2" id="KW-0805">Transcription regulation</keyword>
<dbReference type="InterPro" id="IPR005119">
    <property type="entry name" value="LysR_subst-bd"/>
</dbReference>
<dbReference type="GO" id="GO:0003677">
    <property type="term" value="F:DNA binding"/>
    <property type="evidence" value="ECO:0007669"/>
    <property type="project" value="UniProtKB-KW"/>
</dbReference>
<dbReference type="InterPro" id="IPR036390">
    <property type="entry name" value="WH_DNA-bd_sf"/>
</dbReference>
<dbReference type="PROSITE" id="PS50931">
    <property type="entry name" value="HTH_LYSR"/>
    <property type="match status" value="1"/>
</dbReference>